<dbReference type="InterPro" id="IPR050384">
    <property type="entry name" value="Endophilin_SH3RF"/>
</dbReference>
<dbReference type="Pfam" id="PF00018">
    <property type="entry name" value="SH3_1"/>
    <property type="match status" value="1"/>
</dbReference>
<gene>
    <name evidence="9" type="primary">LOC106458861</name>
</gene>
<feature type="domain" description="SoHo" evidence="7">
    <location>
        <begin position="274"/>
        <end position="338"/>
    </location>
</feature>
<dbReference type="RefSeq" id="XP_022240919.1">
    <property type="nucleotide sequence ID" value="XM_022385211.1"/>
</dbReference>
<evidence type="ECO:0000256" key="2">
    <source>
        <dbReference type="ARBA" id="ARBA00022443"/>
    </source>
</evidence>
<reference evidence="9" key="1">
    <citation type="submission" date="2025-08" db="UniProtKB">
        <authorList>
            <consortium name="RefSeq"/>
        </authorList>
    </citation>
    <scope>IDENTIFICATION</scope>
    <source>
        <tissue evidence="9">Muscle</tissue>
    </source>
</reference>
<dbReference type="SUPFAM" id="SSF50044">
    <property type="entry name" value="SH3-domain"/>
    <property type="match status" value="3"/>
</dbReference>
<proteinExistence type="predicted"/>
<accession>A0ABM1SBB4</accession>
<dbReference type="Pfam" id="PF07653">
    <property type="entry name" value="SH3_2"/>
    <property type="match status" value="1"/>
</dbReference>
<dbReference type="PANTHER" id="PTHR14167">
    <property type="entry name" value="SH3 DOMAIN-CONTAINING"/>
    <property type="match status" value="1"/>
</dbReference>
<dbReference type="CDD" id="cd11782">
    <property type="entry name" value="SH3_Sorbs_2"/>
    <property type="match status" value="1"/>
</dbReference>
<organism evidence="8 9">
    <name type="scientific">Limulus polyphemus</name>
    <name type="common">Atlantic horseshoe crab</name>
    <dbReference type="NCBI Taxonomy" id="6850"/>
    <lineage>
        <taxon>Eukaryota</taxon>
        <taxon>Metazoa</taxon>
        <taxon>Ecdysozoa</taxon>
        <taxon>Arthropoda</taxon>
        <taxon>Chelicerata</taxon>
        <taxon>Merostomata</taxon>
        <taxon>Xiphosura</taxon>
        <taxon>Limulidae</taxon>
        <taxon>Limulus</taxon>
    </lineage>
</organism>
<feature type="domain" description="SH3" evidence="6">
    <location>
        <begin position="795"/>
        <end position="854"/>
    </location>
</feature>
<dbReference type="InterPro" id="IPR036028">
    <property type="entry name" value="SH3-like_dom_sf"/>
</dbReference>
<evidence type="ECO:0000313" key="9">
    <source>
        <dbReference type="RefSeq" id="XP_022240919.1"/>
    </source>
</evidence>
<dbReference type="InterPro" id="IPR001452">
    <property type="entry name" value="SH3_domain"/>
</dbReference>
<name>A0ABM1SBB4_LIMPO</name>
<feature type="domain" description="SH3" evidence="6">
    <location>
        <begin position="596"/>
        <end position="655"/>
    </location>
</feature>
<dbReference type="PROSITE" id="PS50002">
    <property type="entry name" value="SH3"/>
    <property type="match status" value="3"/>
</dbReference>
<feature type="domain" description="SH3" evidence="6">
    <location>
        <begin position="665"/>
        <end position="724"/>
    </location>
</feature>
<dbReference type="SMART" id="SM00459">
    <property type="entry name" value="Sorb"/>
    <property type="match status" value="1"/>
</dbReference>
<feature type="region of interest" description="Disordered" evidence="5">
    <location>
        <begin position="1"/>
        <end position="80"/>
    </location>
</feature>
<dbReference type="Gene3D" id="2.30.30.40">
    <property type="entry name" value="SH3 Domains"/>
    <property type="match status" value="3"/>
</dbReference>
<keyword evidence="3" id="KW-0965">Cell junction</keyword>
<feature type="compositionally biased region" description="Basic and acidic residues" evidence="5">
    <location>
        <begin position="377"/>
        <end position="392"/>
    </location>
</feature>
<protein>
    <submittedName>
        <fullName evidence="9">Vinexin-like</fullName>
    </submittedName>
</protein>
<dbReference type="PROSITE" id="PS50831">
    <property type="entry name" value="SOHO"/>
    <property type="match status" value="1"/>
</dbReference>
<evidence type="ECO:0000313" key="8">
    <source>
        <dbReference type="Proteomes" id="UP000694941"/>
    </source>
</evidence>
<feature type="region of interest" description="Disordered" evidence="5">
    <location>
        <begin position="469"/>
        <end position="489"/>
    </location>
</feature>
<dbReference type="CDD" id="cd11780">
    <property type="entry name" value="SH3_Sorbs_3"/>
    <property type="match status" value="1"/>
</dbReference>
<dbReference type="GeneID" id="106458861"/>
<dbReference type="Pfam" id="PF14604">
    <property type="entry name" value="SH3_9"/>
    <property type="match status" value="1"/>
</dbReference>
<dbReference type="SMART" id="SM00326">
    <property type="entry name" value="SH3"/>
    <property type="match status" value="3"/>
</dbReference>
<evidence type="ECO:0000256" key="1">
    <source>
        <dbReference type="ARBA" id="ARBA00004282"/>
    </source>
</evidence>
<feature type="compositionally biased region" description="Polar residues" evidence="5">
    <location>
        <begin position="36"/>
        <end position="80"/>
    </location>
</feature>
<dbReference type="CDD" id="cd11781">
    <property type="entry name" value="SH3_Sorbs_1"/>
    <property type="match status" value="1"/>
</dbReference>
<sequence>MFKSSTTIEVNRESDVSRKTTNCKPLTTPEKPKESCATTIIVNTSRRPSIPQFNGSSGDLEENSQLNSTQKNTGESVEYQPNETCDKYSTMNTTLTTSRRRVWAPEQSTAITMETNRFQRKPRGEEHREENKVPLPHLQLKTMKQYIDVDANQNNENPKTEQVFQKPVIPDEGYQWKAQNIFNSINLVSSVHQNSELNRQNPTRNLVSPSADQNELQVNNRLPTATLFQKSQEVQVPRDAVLVDQKVTVEGNKMHTDSYYALPTREVILNKKTILAPPKYKFIGPVEKGIPVGLRTNVKKEHASDWYKSMFRSLHKYNEPNSKYKYQVSHASGYMSEPELDREVEEIMWHSFVRTPRGVDLSSKYDRAHQSKYTTIDNRRRPAMEINQESRSHTLPRGIHQSNPKPSPSPKTSSEVYKNQPRNIRGYSPGNAFLSEKETNLLASQSLSPQDQPTPLNFYIDGYESDSTVERKMGRRSSLDSRHQRNRHREPQQEIFLMNRHSEPQQEVFLMNRHKVSPHKFQNDSERQSYKLAKTSFEENELKKHQERERHPKYVAELEMRKHNDNFTSSQKSPIPLDRYDNLFDASFTPPSKTSETRSMARVLYNFTAQKPRELSLNKDDIVYVNKKIDKNWYLGEHHGVIGIFPINYVEIIQPEYVHFQQQKTIEGEAKAKFNFNAQTSVELSVLKGETVVLTGKVDQNWYEGRIGNQKGIVPSAFLEVICEPQEMSSTSPRFPTCLPIINGTVSSHQNANYQNHTDVYLEPKVPLLVNKSFQPLQQGTMQPVMESLHINTVNEPTPFRALYNYTPQHEDELQLSEGDTIYVMEKCDDGWYVGTSLKTSLFGTFPGNYVVQI</sequence>
<dbReference type="PRINTS" id="PR00452">
    <property type="entry name" value="SH3DOMAIN"/>
</dbReference>
<evidence type="ECO:0000256" key="3">
    <source>
        <dbReference type="ARBA" id="ARBA00022949"/>
    </source>
</evidence>
<keyword evidence="2 4" id="KW-0728">SH3 domain</keyword>
<feature type="region of interest" description="Disordered" evidence="5">
    <location>
        <begin position="363"/>
        <end position="432"/>
    </location>
</feature>
<keyword evidence="8" id="KW-1185">Reference proteome</keyword>
<evidence type="ECO:0000259" key="7">
    <source>
        <dbReference type="PROSITE" id="PS50831"/>
    </source>
</evidence>
<feature type="compositionally biased region" description="Basic and acidic residues" evidence="5">
    <location>
        <begin position="469"/>
        <end position="483"/>
    </location>
</feature>
<dbReference type="PANTHER" id="PTHR14167:SF116">
    <property type="entry name" value="CAP, ISOFORM AC"/>
    <property type="match status" value="1"/>
</dbReference>
<evidence type="ECO:0000256" key="5">
    <source>
        <dbReference type="SAM" id="MobiDB-lite"/>
    </source>
</evidence>
<dbReference type="InterPro" id="IPR003127">
    <property type="entry name" value="SoHo_dom"/>
</dbReference>
<dbReference type="Proteomes" id="UP000694941">
    <property type="component" value="Unplaced"/>
</dbReference>
<evidence type="ECO:0000259" key="6">
    <source>
        <dbReference type="PROSITE" id="PS50002"/>
    </source>
</evidence>
<comment type="subcellular location">
    <subcellularLocation>
        <location evidence="1">Cell junction</location>
    </subcellularLocation>
</comment>
<evidence type="ECO:0000256" key="4">
    <source>
        <dbReference type="PROSITE-ProRule" id="PRU00192"/>
    </source>
</evidence>